<comment type="caution">
    <text evidence="1">The sequence shown here is derived from an EMBL/GenBank/DDBJ whole genome shotgun (WGS) entry which is preliminary data.</text>
</comment>
<reference evidence="2" key="1">
    <citation type="journal article" date="2019" name="Int. J. Syst. Evol. Microbiol.">
        <title>The Global Catalogue of Microorganisms (GCM) 10K type strain sequencing project: providing services to taxonomists for standard genome sequencing and annotation.</title>
        <authorList>
            <consortium name="The Broad Institute Genomics Platform"/>
            <consortium name="The Broad Institute Genome Sequencing Center for Infectious Disease"/>
            <person name="Wu L."/>
            <person name="Ma J."/>
        </authorList>
    </citation>
    <scope>NUCLEOTIDE SEQUENCE [LARGE SCALE GENOMIC DNA]</scope>
    <source>
        <strain evidence="2">CGMCC 1.16305</strain>
    </source>
</reference>
<name>A0ABW2PW51_9BACL</name>
<proteinExistence type="predicted"/>
<organism evidence="1 2">
    <name type="scientific">Scopulibacillus cellulosilyticus</name>
    <dbReference type="NCBI Taxonomy" id="2665665"/>
    <lineage>
        <taxon>Bacteria</taxon>
        <taxon>Bacillati</taxon>
        <taxon>Bacillota</taxon>
        <taxon>Bacilli</taxon>
        <taxon>Bacillales</taxon>
        <taxon>Sporolactobacillaceae</taxon>
        <taxon>Scopulibacillus</taxon>
    </lineage>
</organism>
<dbReference type="EMBL" id="JBHTCO010000011">
    <property type="protein sequence ID" value="MFC7393344.1"/>
    <property type="molecule type" value="Genomic_DNA"/>
</dbReference>
<sequence>MKMSLVRLVLVIMLSCFVYNRRHRIFRLIVALAGLGYFILSQSDQIKENLWSLFLKNRGRETEIG</sequence>
<accession>A0ABW2PW51</accession>
<dbReference type="RefSeq" id="WP_380965808.1">
    <property type="nucleotide sequence ID" value="NZ_JBHTCO010000011.1"/>
</dbReference>
<dbReference type="Proteomes" id="UP001596505">
    <property type="component" value="Unassembled WGS sequence"/>
</dbReference>
<evidence type="ECO:0000313" key="1">
    <source>
        <dbReference type="EMBL" id="MFC7393344.1"/>
    </source>
</evidence>
<protein>
    <submittedName>
        <fullName evidence="1">Uncharacterized protein</fullName>
    </submittedName>
</protein>
<gene>
    <name evidence="1" type="ORF">ACFQRG_10265</name>
</gene>
<keyword evidence="2" id="KW-1185">Reference proteome</keyword>
<evidence type="ECO:0000313" key="2">
    <source>
        <dbReference type="Proteomes" id="UP001596505"/>
    </source>
</evidence>